<comment type="subcellular location">
    <subcellularLocation>
        <location evidence="3">Cytoplasm</location>
    </subcellularLocation>
</comment>
<protein>
    <recommendedName>
        <fullName evidence="3">Urease accessory protein UreD</fullName>
    </recommendedName>
</protein>
<keyword evidence="2 3" id="KW-0143">Chaperone</keyword>
<dbReference type="Proteomes" id="UP000306196">
    <property type="component" value="Unassembled WGS sequence"/>
</dbReference>
<dbReference type="PANTHER" id="PTHR33643:SF1">
    <property type="entry name" value="UREASE ACCESSORY PROTEIN D"/>
    <property type="match status" value="1"/>
</dbReference>
<name>A0A5R8K735_9BACT</name>
<evidence type="ECO:0000256" key="2">
    <source>
        <dbReference type="ARBA" id="ARBA00023186"/>
    </source>
</evidence>
<keyword evidence="3" id="KW-0996">Nickel insertion</keyword>
<organism evidence="4 5">
    <name type="scientific">Phragmitibacter flavus</name>
    <dbReference type="NCBI Taxonomy" id="2576071"/>
    <lineage>
        <taxon>Bacteria</taxon>
        <taxon>Pseudomonadati</taxon>
        <taxon>Verrucomicrobiota</taxon>
        <taxon>Verrucomicrobiia</taxon>
        <taxon>Verrucomicrobiales</taxon>
        <taxon>Verrucomicrobiaceae</taxon>
        <taxon>Phragmitibacter</taxon>
    </lineage>
</organism>
<keyword evidence="5" id="KW-1185">Reference proteome</keyword>
<dbReference type="RefSeq" id="WP_138088952.1">
    <property type="nucleotide sequence ID" value="NZ_VAUV01000032.1"/>
</dbReference>
<evidence type="ECO:0000313" key="4">
    <source>
        <dbReference type="EMBL" id="TLD68182.1"/>
    </source>
</evidence>
<comment type="caution">
    <text evidence="4">The sequence shown here is derived from an EMBL/GenBank/DDBJ whole genome shotgun (WGS) entry which is preliminary data.</text>
</comment>
<dbReference type="HAMAP" id="MF_01384">
    <property type="entry name" value="UreD"/>
    <property type="match status" value="1"/>
</dbReference>
<comment type="similarity">
    <text evidence="1 3">Belongs to the UreD family.</text>
</comment>
<dbReference type="GO" id="GO:0016151">
    <property type="term" value="F:nickel cation binding"/>
    <property type="evidence" value="ECO:0007669"/>
    <property type="project" value="UniProtKB-UniRule"/>
</dbReference>
<evidence type="ECO:0000313" key="5">
    <source>
        <dbReference type="Proteomes" id="UP000306196"/>
    </source>
</evidence>
<comment type="function">
    <text evidence="3">Required for maturation of urease via the functional incorporation of the urease nickel metallocenter.</text>
</comment>
<accession>A0A5R8K735</accession>
<dbReference type="OrthoDB" id="5328682at2"/>
<reference evidence="4 5" key="1">
    <citation type="submission" date="2019-05" db="EMBL/GenBank/DDBJ databases">
        <title>Verrucobacter flavum gen. nov., sp. nov. a new member of the family Verrucomicrobiaceae.</title>
        <authorList>
            <person name="Szuroczki S."/>
            <person name="Abbaszade G."/>
            <person name="Szabo A."/>
            <person name="Felfoldi T."/>
            <person name="Schumann P."/>
            <person name="Boka K."/>
            <person name="Keki Z."/>
            <person name="Toumi M."/>
            <person name="Toth E."/>
        </authorList>
    </citation>
    <scope>NUCLEOTIDE SEQUENCE [LARGE SCALE GENOMIC DNA]</scope>
    <source>
        <strain evidence="4 5">MG-N-17</strain>
    </source>
</reference>
<dbReference type="AlphaFoldDB" id="A0A5R8K735"/>
<proteinExistence type="inferred from homology"/>
<dbReference type="Pfam" id="PF01774">
    <property type="entry name" value="UreD"/>
    <property type="match status" value="1"/>
</dbReference>
<keyword evidence="3" id="KW-0963">Cytoplasm</keyword>
<dbReference type="InterPro" id="IPR002669">
    <property type="entry name" value="UreD"/>
</dbReference>
<dbReference type="EMBL" id="VAUV01000032">
    <property type="protein sequence ID" value="TLD68182.1"/>
    <property type="molecule type" value="Genomic_DNA"/>
</dbReference>
<evidence type="ECO:0000256" key="3">
    <source>
        <dbReference type="HAMAP-Rule" id="MF_01384"/>
    </source>
</evidence>
<comment type="subunit">
    <text evidence="3">UreD, UreF and UreG form a complex that acts as a GTP-hydrolysis-dependent molecular chaperone, activating the urease apoprotein by helping to assemble the nickel containing metallocenter of UreC. The UreE protein probably delivers the nickel.</text>
</comment>
<dbReference type="PANTHER" id="PTHR33643">
    <property type="entry name" value="UREASE ACCESSORY PROTEIN D"/>
    <property type="match status" value="1"/>
</dbReference>
<sequence>MKGHLHLICSRNSLGQNHLRQQSFRAPLHLSKPHDDEDTLVVNLVTPTAGVFDDDEIDYNIHVEATARLTLTTPSSSRVYRSRNGGTGRVHQHLHVAAGAFLEYYPEPFIPHSGARYHQQNSLHIDEGGSLMFFEWLSPGRVASGESFEYHELRWDTDLWYADQLVARERYSLTPAEDSVSALTMTYPHAHYLGCFITGIEPPIDAIEALNSPDIYIGCGPLIHGGHTIKAVCNGSLAARKTLRALRQLLYTAHQKKPPHLGRFG</sequence>
<gene>
    <name evidence="3" type="primary">ureD</name>
    <name evidence="4" type="ORF">FEM03_24015</name>
</gene>
<evidence type="ECO:0000256" key="1">
    <source>
        <dbReference type="ARBA" id="ARBA00007177"/>
    </source>
</evidence>
<dbReference type="GO" id="GO:0005737">
    <property type="term" value="C:cytoplasm"/>
    <property type="evidence" value="ECO:0007669"/>
    <property type="project" value="UniProtKB-SubCell"/>
</dbReference>